<accession>A0A1Q1G2C9</accession>
<organism evidence="1 2">
    <name type="scientific">Abyssicoccus albus</name>
    <dbReference type="NCBI Taxonomy" id="1817405"/>
    <lineage>
        <taxon>Bacteria</taxon>
        <taxon>Bacillati</taxon>
        <taxon>Bacillota</taxon>
        <taxon>Bacilli</taxon>
        <taxon>Bacillales</taxon>
        <taxon>Abyssicoccaceae</taxon>
    </lineage>
</organism>
<comment type="caution">
    <text evidence="1">The sequence shown here is derived from an EMBL/GenBank/DDBJ whole genome shotgun (WGS) entry which is preliminary data.</text>
</comment>
<evidence type="ECO:0000313" key="2">
    <source>
        <dbReference type="Proteomes" id="UP000277108"/>
    </source>
</evidence>
<proteinExistence type="predicted"/>
<accession>A0A3N5BJ68</accession>
<gene>
    <name evidence="1" type="ORF">EDD62_0292</name>
</gene>
<dbReference type="AlphaFoldDB" id="A0A1Q1G2C9"/>
<dbReference type="Proteomes" id="UP000277108">
    <property type="component" value="Unassembled WGS sequence"/>
</dbReference>
<dbReference type="STRING" id="1849491.BVH56_06130"/>
<dbReference type="EMBL" id="RKRK01000002">
    <property type="protein sequence ID" value="RPF57663.1"/>
    <property type="molecule type" value="Genomic_DNA"/>
</dbReference>
<sequence length="105" mass="11848">MTAKKLLIISLMSLCLSFIFNTLNPLLDNVLGPIKTILFGTGVLSGIFMFLAMFTLHRVIKARLSLPQSINKLLPYLIIFYSLVIIIYFLTMLDTLGIFEVVDFS</sequence>
<dbReference type="RefSeq" id="WP_077140603.1">
    <property type="nucleotide sequence ID" value="NZ_CBCSGK010000001.1"/>
</dbReference>
<name>A0A1Q1G2C9_9BACL</name>
<keyword evidence="2" id="KW-1185">Reference proteome</keyword>
<protein>
    <submittedName>
        <fullName evidence="1">Uncharacterized protein</fullName>
    </submittedName>
</protein>
<reference evidence="1 2" key="1">
    <citation type="submission" date="2018-11" db="EMBL/GenBank/DDBJ databases">
        <title>Genomic Encyclopedia of Type Strains, Phase IV (KMG-IV): sequencing the most valuable type-strain genomes for metagenomic binning, comparative biology and taxonomic classification.</title>
        <authorList>
            <person name="Goeker M."/>
        </authorList>
    </citation>
    <scope>NUCLEOTIDE SEQUENCE [LARGE SCALE GENOMIC DNA]</scope>
    <source>
        <strain evidence="1 2">DSM 29158</strain>
    </source>
</reference>
<evidence type="ECO:0000313" key="1">
    <source>
        <dbReference type="EMBL" id="RPF57663.1"/>
    </source>
</evidence>